<evidence type="ECO:0000313" key="1">
    <source>
        <dbReference type="EMBL" id="CCJ82310.1"/>
    </source>
</evidence>
<evidence type="ECO:0000313" key="2">
    <source>
        <dbReference type="Proteomes" id="UP000009342"/>
    </source>
</evidence>
<keyword evidence="2" id="KW-1185">Reference proteome</keyword>
<protein>
    <submittedName>
        <fullName evidence="1">Uncharacterized protein</fullName>
    </submittedName>
</protein>
<gene>
    <name evidence="1" type="ORF">BN134_3070</name>
</gene>
<dbReference type="Proteomes" id="UP000009342">
    <property type="component" value="Unassembled WGS sequence"/>
</dbReference>
<organism evidence="1 2">
    <name type="scientific">Cronobacter dublinensis 1210</name>
    <dbReference type="NCBI Taxonomy" id="1208656"/>
    <lineage>
        <taxon>Bacteria</taxon>
        <taxon>Pseudomonadati</taxon>
        <taxon>Pseudomonadota</taxon>
        <taxon>Gammaproteobacteria</taxon>
        <taxon>Enterobacterales</taxon>
        <taxon>Enterobacteriaceae</taxon>
        <taxon>Cronobacter</taxon>
    </lineage>
</organism>
<name>A0ABM9Q9X9_9ENTR</name>
<reference evidence="2" key="1">
    <citation type="journal article" date="2012" name="PLoS ONE">
        <title>Comparative analysis of genome sequences covering the seven cronobacter species.</title>
        <authorList>
            <person name="Joseph S."/>
            <person name="Desai P."/>
            <person name="Ji Y."/>
            <person name="Cummings C.A."/>
            <person name="Shih R."/>
            <person name="Degoricija L."/>
            <person name="Rico A."/>
            <person name="Brzoska P."/>
            <person name="Hamby S.E."/>
            <person name="Masood N."/>
            <person name="Hariri S."/>
            <person name="Sonbol H."/>
            <person name="Chuzhanova N."/>
            <person name="McClelland M."/>
            <person name="Furtado M.R."/>
            <person name="Forsythe S.J."/>
        </authorList>
    </citation>
    <scope>NUCLEOTIDE SEQUENCE [LARGE SCALE GENOMIC DNA]</scope>
    <source>
        <strain evidence="2">1210</strain>
    </source>
</reference>
<sequence length="55" mass="6614">MKTKYPITYYKVVYMNLDMVYFLVESELEPYLIYIESHPVQCKGIENEMCKLLAK</sequence>
<proteinExistence type="predicted"/>
<comment type="caution">
    <text evidence="1">The sequence shown here is derived from an EMBL/GenBank/DDBJ whole genome shotgun (WGS) entry which is preliminary data.</text>
</comment>
<accession>A0ABM9Q9X9</accession>
<dbReference type="EMBL" id="CAKZ01000139">
    <property type="protein sequence ID" value="CCJ82310.1"/>
    <property type="molecule type" value="Genomic_DNA"/>
</dbReference>